<dbReference type="AlphaFoldDB" id="A0A1F6AK37"/>
<dbReference type="Proteomes" id="UP000178759">
    <property type="component" value="Unassembled WGS sequence"/>
</dbReference>
<gene>
    <name evidence="1" type="ORF">A3A79_05620</name>
</gene>
<reference evidence="1 2" key="1">
    <citation type="journal article" date="2016" name="Nat. Commun.">
        <title>Thousands of microbial genomes shed light on interconnected biogeochemical processes in an aquifer system.</title>
        <authorList>
            <person name="Anantharaman K."/>
            <person name="Brown C.T."/>
            <person name="Hug L.A."/>
            <person name="Sharon I."/>
            <person name="Castelle C.J."/>
            <person name="Probst A.J."/>
            <person name="Thomas B.C."/>
            <person name="Singh A."/>
            <person name="Wilkins M.J."/>
            <person name="Karaoz U."/>
            <person name="Brodie E.L."/>
            <person name="Williams K.H."/>
            <person name="Hubbard S.S."/>
            <person name="Banfield J.F."/>
        </authorList>
    </citation>
    <scope>NUCLEOTIDE SEQUENCE [LARGE SCALE GENOMIC DNA]</scope>
</reference>
<proteinExistence type="predicted"/>
<evidence type="ECO:0000313" key="2">
    <source>
        <dbReference type="Proteomes" id="UP000178759"/>
    </source>
</evidence>
<protein>
    <submittedName>
        <fullName evidence="1">Uncharacterized protein</fullName>
    </submittedName>
</protein>
<dbReference type="STRING" id="1798392.A3A79_05620"/>
<sequence length="74" mass="8582">MLEIASPFPKSYYQDAEQTLIYAQMRVELEQDALDLLEKDTDTLAKLKIPTQTRKIAEAQENLKLLSRSFAHRN</sequence>
<name>A0A1F6AK37_9BACT</name>
<dbReference type="EMBL" id="MFJV01000001">
    <property type="protein sequence ID" value="OGG24627.1"/>
    <property type="molecule type" value="Genomic_DNA"/>
</dbReference>
<evidence type="ECO:0000313" key="1">
    <source>
        <dbReference type="EMBL" id="OGG24627.1"/>
    </source>
</evidence>
<comment type="caution">
    <text evidence="1">The sequence shown here is derived from an EMBL/GenBank/DDBJ whole genome shotgun (WGS) entry which is preliminary data.</text>
</comment>
<accession>A0A1F6AK37</accession>
<organism evidence="1 2">
    <name type="scientific">Candidatus Gottesmanbacteria bacterium RIFCSPLOWO2_01_FULL_43_11b</name>
    <dbReference type="NCBI Taxonomy" id="1798392"/>
    <lineage>
        <taxon>Bacteria</taxon>
        <taxon>Candidatus Gottesmaniibacteriota</taxon>
    </lineage>
</organism>